<dbReference type="SUPFAM" id="SSF46785">
    <property type="entry name" value="Winged helix' DNA-binding domain"/>
    <property type="match status" value="1"/>
</dbReference>
<evidence type="ECO:0000313" key="6">
    <source>
        <dbReference type="EMBL" id="GAA4491279.1"/>
    </source>
</evidence>
<evidence type="ECO:0000256" key="3">
    <source>
        <dbReference type="ARBA" id="ARBA00023125"/>
    </source>
</evidence>
<dbReference type="PANTHER" id="PTHR30346:SF29">
    <property type="entry name" value="LYSR SUBSTRATE-BINDING"/>
    <property type="match status" value="1"/>
</dbReference>
<dbReference type="PANTHER" id="PTHR30346">
    <property type="entry name" value="TRANSCRIPTIONAL DUAL REGULATOR HCAR-RELATED"/>
    <property type="match status" value="1"/>
</dbReference>
<dbReference type="RefSeq" id="WP_345461923.1">
    <property type="nucleotide sequence ID" value="NZ_BAABHF010000016.1"/>
</dbReference>
<dbReference type="SUPFAM" id="SSF53850">
    <property type="entry name" value="Periplasmic binding protein-like II"/>
    <property type="match status" value="1"/>
</dbReference>
<dbReference type="InterPro" id="IPR036390">
    <property type="entry name" value="WH_DNA-bd_sf"/>
</dbReference>
<protein>
    <submittedName>
        <fullName evidence="6">LysR family transcriptional regulator</fullName>
    </submittedName>
</protein>
<dbReference type="Proteomes" id="UP001500503">
    <property type="component" value="Unassembled WGS sequence"/>
</dbReference>
<gene>
    <name evidence="6" type="ORF">GCM10023191_024990</name>
</gene>
<keyword evidence="2" id="KW-0805">Transcription regulation</keyword>
<dbReference type="PRINTS" id="PR00039">
    <property type="entry name" value="HTHLYSR"/>
</dbReference>
<dbReference type="Gene3D" id="1.10.10.10">
    <property type="entry name" value="Winged helix-like DNA-binding domain superfamily/Winged helix DNA-binding domain"/>
    <property type="match status" value="1"/>
</dbReference>
<evidence type="ECO:0000259" key="5">
    <source>
        <dbReference type="PROSITE" id="PS50931"/>
    </source>
</evidence>
<dbReference type="Pfam" id="PF00126">
    <property type="entry name" value="HTH_1"/>
    <property type="match status" value="1"/>
</dbReference>
<keyword evidence="7" id="KW-1185">Reference proteome</keyword>
<evidence type="ECO:0000256" key="4">
    <source>
        <dbReference type="ARBA" id="ARBA00023163"/>
    </source>
</evidence>
<dbReference type="InterPro" id="IPR005119">
    <property type="entry name" value="LysR_subst-bd"/>
</dbReference>
<name>A0ABP8PSC4_9ACTN</name>
<proteinExistence type="inferred from homology"/>
<evidence type="ECO:0000256" key="1">
    <source>
        <dbReference type="ARBA" id="ARBA00009437"/>
    </source>
</evidence>
<keyword evidence="4" id="KW-0804">Transcription</keyword>
<dbReference type="InterPro" id="IPR036388">
    <property type="entry name" value="WH-like_DNA-bd_sf"/>
</dbReference>
<comment type="similarity">
    <text evidence="1">Belongs to the LysR transcriptional regulatory family.</text>
</comment>
<dbReference type="InterPro" id="IPR000847">
    <property type="entry name" value="LysR_HTH_N"/>
</dbReference>
<dbReference type="Gene3D" id="3.40.190.10">
    <property type="entry name" value="Periplasmic binding protein-like II"/>
    <property type="match status" value="2"/>
</dbReference>
<dbReference type="EMBL" id="BAABHF010000016">
    <property type="protein sequence ID" value="GAA4491279.1"/>
    <property type="molecule type" value="Genomic_DNA"/>
</dbReference>
<feature type="domain" description="HTH lysR-type" evidence="5">
    <location>
        <begin position="2"/>
        <end position="59"/>
    </location>
</feature>
<evidence type="ECO:0000313" key="7">
    <source>
        <dbReference type="Proteomes" id="UP001500503"/>
    </source>
</evidence>
<accession>A0ABP8PSC4</accession>
<evidence type="ECO:0000256" key="2">
    <source>
        <dbReference type="ARBA" id="ARBA00023015"/>
    </source>
</evidence>
<organism evidence="6 7">
    <name type="scientific">Actinoallomurus oryzae</name>
    <dbReference type="NCBI Taxonomy" id="502180"/>
    <lineage>
        <taxon>Bacteria</taxon>
        <taxon>Bacillati</taxon>
        <taxon>Actinomycetota</taxon>
        <taxon>Actinomycetes</taxon>
        <taxon>Streptosporangiales</taxon>
        <taxon>Thermomonosporaceae</taxon>
        <taxon>Actinoallomurus</taxon>
    </lineage>
</organism>
<sequence length="307" mass="32751">MFDPRQLRVLAAVAHTGSYTAAAEALSYTQPAISYQMRMLERAAGTALVARAGRGVRLTRAGAVLASHAHVVLAALKDAEAELSALAGEDVRQVRLAVGHGGHARLIPQAVASARRTVPDLEVALRRADGNAAGNMLRRGEVDIAVVSFPENEPAPDDAGIQAIRLLTDEVHILLPAEHPLAAADSLTLTDLTEQSWVVDGDHRYLLDACARVGFTPRIGAIVEDQLDVRSLVAGEIGIALVDSLGYTCGPTLVTRWLRDWPRHQVYALSWSNSARADTIDAVIAALRTAAGRLSRHRANQPSASRA</sequence>
<keyword evidence="3" id="KW-0238">DNA-binding</keyword>
<dbReference type="Pfam" id="PF03466">
    <property type="entry name" value="LysR_substrate"/>
    <property type="match status" value="1"/>
</dbReference>
<comment type="caution">
    <text evidence="6">The sequence shown here is derived from an EMBL/GenBank/DDBJ whole genome shotgun (WGS) entry which is preliminary data.</text>
</comment>
<reference evidence="7" key="1">
    <citation type="journal article" date="2019" name="Int. J. Syst. Evol. Microbiol.">
        <title>The Global Catalogue of Microorganisms (GCM) 10K type strain sequencing project: providing services to taxonomists for standard genome sequencing and annotation.</title>
        <authorList>
            <consortium name="The Broad Institute Genomics Platform"/>
            <consortium name="The Broad Institute Genome Sequencing Center for Infectious Disease"/>
            <person name="Wu L."/>
            <person name="Ma J."/>
        </authorList>
    </citation>
    <scope>NUCLEOTIDE SEQUENCE [LARGE SCALE GENOMIC DNA]</scope>
    <source>
        <strain evidence="7">JCM 17933</strain>
    </source>
</reference>
<dbReference type="PROSITE" id="PS50931">
    <property type="entry name" value="HTH_LYSR"/>
    <property type="match status" value="1"/>
</dbReference>